<feature type="chain" id="PRO_5033055924" description="FimV N-terminal domain-containing protein" evidence="4">
    <location>
        <begin position="24"/>
        <end position="831"/>
    </location>
</feature>
<dbReference type="NCBIfam" id="TIGR03505">
    <property type="entry name" value="FimV_core"/>
    <property type="match status" value="1"/>
</dbReference>
<feature type="compositionally biased region" description="Acidic residues" evidence="2">
    <location>
        <begin position="651"/>
        <end position="671"/>
    </location>
</feature>
<feature type="compositionally biased region" description="Acidic residues" evidence="2">
    <location>
        <begin position="734"/>
        <end position="777"/>
    </location>
</feature>
<dbReference type="EMBL" id="JABEVQ010000002">
    <property type="protein sequence ID" value="NWN90481.1"/>
    <property type="molecule type" value="Genomic_DNA"/>
</dbReference>
<dbReference type="NCBIfam" id="TIGR03504">
    <property type="entry name" value="FimV_Cterm"/>
    <property type="match status" value="1"/>
</dbReference>
<dbReference type="InterPro" id="IPR038440">
    <property type="entry name" value="FimV_C_sf"/>
</dbReference>
<protein>
    <recommendedName>
        <fullName evidence="5">FimV N-terminal domain-containing protein</fullName>
    </recommendedName>
</protein>
<dbReference type="InterPro" id="IPR018392">
    <property type="entry name" value="LysM"/>
</dbReference>
<organism evidence="6 7">
    <name type="scientific">Marinobacter adhaerens</name>
    <dbReference type="NCBI Taxonomy" id="1033846"/>
    <lineage>
        <taxon>Bacteria</taxon>
        <taxon>Pseudomonadati</taxon>
        <taxon>Pseudomonadota</taxon>
        <taxon>Gammaproteobacteria</taxon>
        <taxon>Pseudomonadales</taxon>
        <taxon>Marinobacteraceae</taxon>
        <taxon>Marinobacter</taxon>
    </lineage>
</organism>
<dbReference type="CDD" id="cd00118">
    <property type="entry name" value="LysM"/>
    <property type="match status" value="1"/>
</dbReference>
<comment type="caution">
    <text evidence="6">The sequence shown here is derived from an EMBL/GenBank/DDBJ whole genome shotgun (WGS) entry which is preliminary data.</text>
</comment>
<evidence type="ECO:0000256" key="4">
    <source>
        <dbReference type="SAM" id="SignalP"/>
    </source>
</evidence>
<feature type="compositionally biased region" description="Acidic residues" evidence="2">
    <location>
        <begin position="451"/>
        <end position="468"/>
    </location>
</feature>
<feature type="region of interest" description="Disordered" evidence="2">
    <location>
        <begin position="612"/>
        <end position="778"/>
    </location>
</feature>
<dbReference type="Gene3D" id="3.10.350.10">
    <property type="entry name" value="LysM domain"/>
    <property type="match status" value="1"/>
</dbReference>
<keyword evidence="7" id="KW-1185">Reference proteome</keyword>
<feature type="region of interest" description="Disordered" evidence="2">
    <location>
        <begin position="240"/>
        <end position="325"/>
    </location>
</feature>
<feature type="compositionally biased region" description="Acidic residues" evidence="2">
    <location>
        <begin position="679"/>
        <end position="710"/>
    </location>
</feature>
<feature type="compositionally biased region" description="Polar residues" evidence="2">
    <location>
        <begin position="150"/>
        <end position="178"/>
    </location>
</feature>
<keyword evidence="3" id="KW-0472">Membrane</keyword>
<sequence>MKVRKLAVALALAGGLGSGIAQALGLGEIELRSYLNEPMNADIVLPQSRGVDSADVFVNVAPEKAYRRLGLDRNQFVGKLQFDVETQPDGSLVVNVSSREPLREPYLNFLLELTWPNGRLMREYAVLVDPPVYAEESGVKEQVRAPSGRQADNTAAPSARNSGTANRQPQNQSSQSTRYQRETFGPTGEADTLWSIASALRPDNSVTTQQVMLALQDLNPDAFIDNNINKLKRGQVLRVPSADQIRSRSHAQASRMVAQQNQQLEDTRRTVDATPTRQTDNDTEKAQAGTDELKLIVADDEGRRSESEGGSAGGDGALAGGADAGAAVAMEELDRARRENAELSERLDDLQEQVETLQRLLELKNSQLAGMQEGVANSDPDSGRSDAATEQPSPQGEGSADTADPAGEAEANDPDASVQAEDIADQQSEPKTDETDTPANTSDVAASEGGDAADGEDADIAESGDDGESAAGDIAEAESRDTDVATAAPETLAPAPEESTQPESRPAIDKGFPANMIDAVINNRTYQFALGGGLLVLLLILLLLARRSASKEKEFYEQFNRESDDFDDTLDLGLTQAGAKETVEPEPAEEPQNEESSAFFDDKLLADQYDAGQEDEVEEEFSDFEAELSKIDSGTIENAEISAETSADSNQGEEDVFDLDLDESFLDELDAELDKVAGEDSEPEPELEPEPEPELGGSEMEESTLDDFEMDLSHDDLALMDEFTDSADPASEVSAEDDLSLDEELNLEDALESESEPESEPEAESAEPGLDDDDEFDFLAGTDENATKLDLARAYVEMGDQDGARDILEEVAVEGDESQKGEAQELLKNLN</sequence>
<keyword evidence="3" id="KW-0812">Transmembrane</keyword>
<feature type="compositionally biased region" description="Low complexity" evidence="2">
    <location>
        <begin position="485"/>
        <end position="499"/>
    </location>
</feature>
<evidence type="ECO:0000256" key="3">
    <source>
        <dbReference type="SAM" id="Phobius"/>
    </source>
</evidence>
<evidence type="ECO:0000256" key="2">
    <source>
        <dbReference type="SAM" id="MobiDB-lite"/>
    </source>
</evidence>
<keyword evidence="1" id="KW-0175">Coiled coil</keyword>
<keyword evidence="3" id="KW-1133">Transmembrane helix</keyword>
<proteinExistence type="predicted"/>
<feature type="region of interest" description="Disordered" evidence="2">
    <location>
        <begin position="368"/>
        <end position="510"/>
    </location>
</feature>
<reference evidence="6 7" key="1">
    <citation type="submission" date="2020-03" db="EMBL/GenBank/DDBJ databases">
        <title>Metagenomic, metatranscriptomic, and metabolomic analyses revealed the key microbes and metabolic features during the fermentation of ganjang, Korean traditional soy sauce.</title>
        <authorList>
            <person name="Chun B.H."/>
            <person name="Jeon C.O."/>
        </authorList>
    </citation>
    <scope>NUCLEOTIDE SEQUENCE [LARGE SCALE GENOMIC DNA]</scope>
    <source>
        <strain evidence="6 7">KG14</strain>
    </source>
</reference>
<feature type="compositionally biased region" description="Acidic residues" evidence="2">
    <location>
        <begin position="612"/>
        <end position="626"/>
    </location>
</feature>
<evidence type="ECO:0000313" key="7">
    <source>
        <dbReference type="Proteomes" id="UP000536442"/>
    </source>
</evidence>
<dbReference type="InterPro" id="IPR057840">
    <property type="entry name" value="FimV_N"/>
</dbReference>
<keyword evidence="4" id="KW-0732">Signal</keyword>
<dbReference type="Pfam" id="PF25800">
    <property type="entry name" value="FimV_N"/>
    <property type="match status" value="1"/>
</dbReference>
<evidence type="ECO:0000313" key="6">
    <source>
        <dbReference type="EMBL" id="NWN90481.1"/>
    </source>
</evidence>
<dbReference type="InterPro" id="IPR020011">
    <property type="entry name" value="FimV_C"/>
</dbReference>
<evidence type="ECO:0000256" key="1">
    <source>
        <dbReference type="SAM" id="Coils"/>
    </source>
</evidence>
<dbReference type="AlphaFoldDB" id="A0A851HWW2"/>
<accession>A0A851HWW2</accession>
<dbReference type="InterPro" id="IPR020012">
    <property type="entry name" value="LysM_FimV"/>
</dbReference>
<feature type="coiled-coil region" evidence="1">
    <location>
        <begin position="326"/>
        <end position="367"/>
    </location>
</feature>
<feature type="compositionally biased region" description="Gly residues" evidence="2">
    <location>
        <begin position="310"/>
        <end position="323"/>
    </location>
</feature>
<feature type="transmembrane region" description="Helical" evidence="3">
    <location>
        <begin position="526"/>
        <end position="545"/>
    </location>
</feature>
<gene>
    <name evidence="6" type="ORF">HLV39_03070</name>
</gene>
<feature type="signal peptide" evidence="4">
    <location>
        <begin position="1"/>
        <end position="23"/>
    </location>
</feature>
<feature type="domain" description="FimV N-terminal" evidence="5">
    <location>
        <begin position="24"/>
        <end position="131"/>
    </location>
</feature>
<dbReference type="Proteomes" id="UP000536442">
    <property type="component" value="Unassembled WGS sequence"/>
</dbReference>
<feature type="region of interest" description="Disordered" evidence="2">
    <location>
        <begin position="136"/>
        <end position="187"/>
    </location>
</feature>
<evidence type="ECO:0000259" key="5">
    <source>
        <dbReference type="Pfam" id="PF25800"/>
    </source>
</evidence>
<dbReference type="Gene3D" id="1.20.58.2200">
    <property type="match status" value="1"/>
</dbReference>
<name>A0A851HWW2_9GAMM</name>
<dbReference type="InterPro" id="IPR036779">
    <property type="entry name" value="LysM_dom_sf"/>
</dbReference>